<evidence type="ECO:0000313" key="2">
    <source>
        <dbReference type="Proteomes" id="UP000749559"/>
    </source>
</evidence>
<dbReference type="AlphaFoldDB" id="A0A8S4NLX4"/>
<keyword evidence="2" id="KW-1185">Reference proteome</keyword>
<name>A0A8S4NLX4_OWEFU</name>
<evidence type="ECO:0008006" key="3">
    <source>
        <dbReference type="Google" id="ProtNLM"/>
    </source>
</evidence>
<dbReference type="EMBL" id="CAIIXF020000005">
    <property type="protein sequence ID" value="CAH1782598.1"/>
    <property type="molecule type" value="Genomic_DNA"/>
</dbReference>
<feature type="non-terminal residue" evidence="1">
    <location>
        <position position="114"/>
    </location>
</feature>
<proteinExistence type="predicted"/>
<protein>
    <recommendedName>
        <fullName evidence="3">EB domain-containing protein</fullName>
    </recommendedName>
</protein>
<evidence type="ECO:0000313" key="1">
    <source>
        <dbReference type="EMBL" id="CAH1782598.1"/>
    </source>
</evidence>
<comment type="caution">
    <text evidence="1">The sequence shown here is derived from an EMBL/GenBank/DDBJ whole genome shotgun (WGS) entry which is preliminary data.</text>
</comment>
<organism evidence="1 2">
    <name type="scientific">Owenia fusiformis</name>
    <name type="common">Polychaete worm</name>
    <dbReference type="NCBI Taxonomy" id="6347"/>
    <lineage>
        <taxon>Eukaryota</taxon>
        <taxon>Metazoa</taxon>
        <taxon>Spiralia</taxon>
        <taxon>Lophotrochozoa</taxon>
        <taxon>Annelida</taxon>
        <taxon>Polychaeta</taxon>
        <taxon>Sedentaria</taxon>
        <taxon>Canalipalpata</taxon>
        <taxon>Sabellida</taxon>
        <taxon>Oweniida</taxon>
        <taxon>Oweniidae</taxon>
        <taxon>Owenia</taxon>
    </lineage>
</organism>
<dbReference type="Proteomes" id="UP000749559">
    <property type="component" value="Unassembled WGS sequence"/>
</dbReference>
<accession>A0A8S4NLX4</accession>
<dbReference type="OrthoDB" id="6129273at2759"/>
<sequence>DVSLCQRQDANSYCNLQDYKCACVEGYHMDESSLCLSNIGSACMENADCEILDSLSYCTVENICSCYPGYSAIGSGMCMVLGLPGIDCTSAPSVCRAIDFNSECREDSGACLCR</sequence>
<gene>
    <name evidence="1" type="ORF">OFUS_LOCUS9030</name>
</gene>
<reference evidence="1" key="1">
    <citation type="submission" date="2022-03" db="EMBL/GenBank/DDBJ databases">
        <authorList>
            <person name="Martin C."/>
        </authorList>
    </citation>
    <scope>NUCLEOTIDE SEQUENCE</scope>
</reference>
<feature type="non-terminal residue" evidence="1">
    <location>
        <position position="1"/>
    </location>
</feature>